<dbReference type="Gene3D" id="3.30.160.60">
    <property type="entry name" value="Classic Zinc Finger"/>
    <property type="match status" value="1"/>
</dbReference>
<dbReference type="PANTHER" id="PTHR37984">
    <property type="entry name" value="PROTEIN CBG26694"/>
    <property type="match status" value="1"/>
</dbReference>
<dbReference type="GO" id="GO:0004519">
    <property type="term" value="F:endonuclease activity"/>
    <property type="evidence" value="ECO:0007669"/>
    <property type="project" value="UniProtKB-KW"/>
</dbReference>
<dbReference type="InterPro" id="IPR001584">
    <property type="entry name" value="Integrase_cat-core"/>
</dbReference>
<keyword evidence="6" id="KW-0255">Endonuclease</keyword>
<dbReference type="InterPro" id="IPR013087">
    <property type="entry name" value="Znf_C2H2_type"/>
</dbReference>
<dbReference type="FunFam" id="1.10.340.70:FF:000001">
    <property type="entry name" value="Retrovirus-related Pol polyprotein from transposon gypsy-like Protein"/>
    <property type="match status" value="1"/>
</dbReference>
<dbReference type="SUPFAM" id="SSF53098">
    <property type="entry name" value="Ribonuclease H-like"/>
    <property type="match status" value="1"/>
</dbReference>
<evidence type="ECO:0000256" key="4">
    <source>
        <dbReference type="ARBA" id="ARBA00022722"/>
    </source>
</evidence>
<feature type="domain" description="C2H2-type" evidence="13">
    <location>
        <begin position="1735"/>
        <end position="1764"/>
    </location>
</feature>
<dbReference type="PROSITE" id="PS50994">
    <property type="entry name" value="INTEGRASE"/>
    <property type="match status" value="1"/>
</dbReference>
<evidence type="ECO:0000256" key="7">
    <source>
        <dbReference type="ARBA" id="ARBA00022801"/>
    </source>
</evidence>
<evidence type="ECO:0000259" key="14">
    <source>
        <dbReference type="PROSITE" id="PS50158"/>
    </source>
</evidence>
<dbReference type="SUPFAM" id="SSF56672">
    <property type="entry name" value="DNA/RNA polymerases"/>
    <property type="match status" value="1"/>
</dbReference>
<feature type="domain" description="Reverse transcriptase" evidence="15">
    <location>
        <begin position="734"/>
        <end position="913"/>
    </location>
</feature>
<dbReference type="InterPro" id="IPR000477">
    <property type="entry name" value="RT_dom"/>
</dbReference>
<evidence type="ECO:0000259" key="13">
    <source>
        <dbReference type="PROSITE" id="PS50157"/>
    </source>
</evidence>
<dbReference type="InterPro" id="IPR001878">
    <property type="entry name" value="Znf_CCHC"/>
</dbReference>
<dbReference type="InterPro" id="IPR043128">
    <property type="entry name" value="Rev_trsase/Diguanyl_cyclase"/>
</dbReference>
<dbReference type="GO" id="GO:0003677">
    <property type="term" value="F:DNA binding"/>
    <property type="evidence" value="ECO:0007669"/>
    <property type="project" value="UniProtKB-KW"/>
</dbReference>
<dbReference type="GO" id="GO:0006508">
    <property type="term" value="P:proteolysis"/>
    <property type="evidence" value="ECO:0007669"/>
    <property type="project" value="UniProtKB-KW"/>
</dbReference>
<evidence type="ECO:0000256" key="10">
    <source>
        <dbReference type="ARBA" id="ARBA00023268"/>
    </source>
</evidence>
<keyword evidence="18" id="KW-1185">Reference proteome</keyword>
<dbReference type="PROSITE" id="PS00028">
    <property type="entry name" value="ZINC_FINGER_C2H2_1"/>
    <property type="match status" value="1"/>
</dbReference>
<keyword evidence="11" id="KW-0479">Metal-binding</keyword>
<evidence type="ECO:0000256" key="12">
    <source>
        <dbReference type="SAM" id="MobiDB-lite"/>
    </source>
</evidence>
<evidence type="ECO:0000256" key="3">
    <source>
        <dbReference type="ARBA" id="ARBA00022695"/>
    </source>
</evidence>
<name>A0A8S3QFK1_MYTED</name>
<dbReference type="InterPro" id="IPR012337">
    <property type="entry name" value="RNaseH-like_sf"/>
</dbReference>
<evidence type="ECO:0000256" key="6">
    <source>
        <dbReference type="ARBA" id="ARBA00022759"/>
    </source>
</evidence>
<keyword evidence="7" id="KW-0378">Hydrolase</keyword>
<dbReference type="Pfam" id="PF22938">
    <property type="entry name" value="Integrase_p58_C"/>
    <property type="match status" value="1"/>
</dbReference>
<dbReference type="EMBL" id="CAJPWZ010000469">
    <property type="protein sequence ID" value="CAG2194012.1"/>
    <property type="molecule type" value="Genomic_DNA"/>
</dbReference>
<dbReference type="InterPro" id="IPR036397">
    <property type="entry name" value="RNaseH_sf"/>
</dbReference>
<dbReference type="FunFam" id="3.30.70.270:FF:000020">
    <property type="entry name" value="Transposon Tf2-6 polyprotein-like Protein"/>
    <property type="match status" value="1"/>
</dbReference>
<reference evidence="17" key="1">
    <citation type="submission" date="2021-03" db="EMBL/GenBank/DDBJ databases">
        <authorList>
            <person name="Bekaert M."/>
        </authorList>
    </citation>
    <scope>NUCLEOTIDE SEQUENCE</scope>
</reference>
<keyword evidence="10" id="KW-0511">Multifunctional enzyme</keyword>
<dbReference type="CDD" id="cd01647">
    <property type="entry name" value="RT_LTR"/>
    <property type="match status" value="1"/>
</dbReference>
<feature type="domain" description="Integrase catalytic" evidence="16">
    <location>
        <begin position="1339"/>
        <end position="1498"/>
    </location>
</feature>
<evidence type="ECO:0000259" key="16">
    <source>
        <dbReference type="PROSITE" id="PS50994"/>
    </source>
</evidence>
<sequence>MADISEFRDQCQQMIGQLQVQIENLGVDISQSREQNSRSDLSLFSPLGLPRPVIYEEQRAESTRASDTDFKRFRPRYGGDEELSSNQSREGLYYISRQTNEVPSDGFVDQNNCEVTPQIRNTSSVGTSVPSRVPLSVTTKSVPSSMASTNLVQTNVQPPAPRHVSFNHPKPRILRREREPDKFDGKSVDWQDYIVHFEQTAQWNDWDDESKAQQLCMCLRGTAQKLLGDAKSNVLADYTSLKDMLSKRFAPKERITAYRCEFNSRIRRKSESIQDYGYALRRLVRLAYPDLEKTEDLAIDQFIRGLGNFDVQKRVQFSHPTTLESAIALAIEYEAFVGSMSTEVRKPKEQTEEHAAAIQSVKRSDKNDKGNTENVKAQSDLSEVTRTIMNCFEQLSKKIEEINKTIPLQCTKCNRLGHVVKDCRVPTCYNCQKVGHVSKDYTGAVVSCVSKAKLDEFNIDELKVQDILTSLTTAGGQELKVHGQVTLEFFIQGIPFTHDFVIAELDDLEGILGIDFLEANEAQINISKSLLIMPDDSTIKLHKQQNKHCALIRLSDRLVLPANTESVFQIKVPKNIKEEDMLVEPNARLVRNGILISTALVNTTKRKVAISAINCRDRDVTLKRNKVVGSIQTVKTISDSVSVNKLNNLSELPEHLTGLIDRVSSKMTESQKQDLSKLVIKYQDIFLGPDGKLGKTDIVRHTIDTGNTKPVKIPPRRVPIKQREIIEQELEKMLQNDVIEPSCSPWSAPVTLCLKKDSTWRFCIDYRVLNLHTLKDSYPLPRIDSSLDSLGNNKWFSTIDLASGYWQVLVDEKDRPKTAFSCHKGLFQFKVMPFGLCNAPSCFERLMDIVLKGYQWERCMCYLDDVIIFGPTFEKALENLDLVFDRFRKANLKLKPKKCFLFQHQVLYLGHLVSDKGIACDPAKIESVSDWPVPKNVNEVRSFLGLAGYYRRFIPSFSEIASPMTNLTKKGLKFLWDQDCQNAFEVLKEKLISAPILSYPIGDGEFILDTDASGHAIGAVLSQVQDGEEKVIAYASRMLSDTQQKYCTTYRELLAVITFVKYFRHYLLGQKFRIRTDHASLIWLKNFKHPEGMVARWISVLDTYDYEIEYRKGTQHTNADVLSRKPYRLCKRSDCPACDKNQVGQSCDNPDKCLLAPIRPGNSDLDETIPYVEDDSDNEGELELPQISNWLRVWTSEEKVSWQDNDPDISKIVNMLGEFDEKPGKEVVSGCSYGIRNLWSVWESLLIENGLLYYRIETDNGENLVLVAPTEIRNQIMKEFHNSVISGHLGRDRTIRAIKNRFYWPGMTSDISSWVRECIVCAKAKPGPGVGRFPLQQSLVGCPFDRIGVDIVGPCPITENENEYLIVVQDYFTKWTEAFAVKNHNALTVADKLVSEIFCRFGMPLQIHSDQGREFESILFQAVCDKLGIDKTRTTPYRPQSDGLVERFNRTLQKMLSMFVNKFRNNWDDLLPYLLMAYRATENDSTGVSPHKMLTGREMVYPLDIMAGNPSTVHTPCPVEYVQWLNYSFRKTFNFAREKLSKAATRQKKSYDRGLKPRQYEVNDFVFRWYPPTAGIKLGLGWRGPYKVKAKLSDVTYRIQETPTAKDIVVHVDHLKPHFGNVPVTWLPPEIEDEIQSDESDIEPPLLDFHLSFDETHETENDIPLNIDVNPCTPSPRRTRCGRTVKKPTNMAEERPVFKKGYICPVATCGQGPFSVFRQYQRHWHRKHVREVREFSCIGCNDSFPRRHHVKEHLISFHHFTPRHAILIMPSLQSTITVNLKYVKPGKCIPPLYEDSTNIEVAMIQEEEEVYEDAQEYVQPQEYVEYGEGVPRDMEYELVEESGEMVMKLVPKKDFLF</sequence>
<dbReference type="OrthoDB" id="102286at2759"/>
<feature type="domain" description="CCHC-type" evidence="14">
    <location>
        <begin position="410"/>
        <end position="424"/>
    </location>
</feature>
<protein>
    <recommendedName>
        <fullName evidence="19">Reverse transcriptase</fullName>
    </recommendedName>
</protein>
<dbReference type="GO" id="GO:0003964">
    <property type="term" value="F:RNA-directed DNA polymerase activity"/>
    <property type="evidence" value="ECO:0007669"/>
    <property type="project" value="UniProtKB-KW"/>
</dbReference>
<dbReference type="PROSITE" id="PS50158">
    <property type="entry name" value="ZF_CCHC"/>
    <property type="match status" value="1"/>
</dbReference>
<keyword evidence="2" id="KW-0808">Transferase</keyword>
<dbReference type="FunFam" id="3.10.10.10:FF:000007">
    <property type="entry name" value="Retrovirus-related Pol polyprotein from transposon 17.6-like Protein"/>
    <property type="match status" value="1"/>
</dbReference>
<dbReference type="Pfam" id="PF00665">
    <property type="entry name" value="rve"/>
    <property type="match status" value="1"/>
</dbReference>
<dbReference type="InterPro" id="IPR036875">
    <property type="entry name" value="Znf_CCHC_sf"/>
</dbReference>
<dbReference type="PROSITE" id="PS50157">
    <property type="entry name" value="ZINC_FINGER_C2H2_2"/>
    <property type="match status" value="1"/>
</dbReference>
<dbReference type="Pfam" id="PF00098">
    <property type="entry name" value="zf-CCHC"/>
    <property type="match status" value="1"/>
</dbReference>
<dbReference type="GO" id="GO:0008270">
    <property type="term" value="F:zinc ion binding"/>
    <property type="evidence" value="ECO:0007669"/>
    <property type="project" value="UniProtKB-KW"/>
</dbReference>
<keyword evidence="11" id="KW-0862">Zinc</keyword>
<keyword evidence="8" id="KW-0695">RNA-directed DNA polymerase</keyword>
<dbReference type="FunFam" id="3.10.20.370:FF:000001">
    <property type="entry name" value="Retrovirus-related Pol polyprotein from transposon 17.6-like protein"/>
    <property type="match status" value="1"/>
</dbReference>
<evidence type="ECO:0000256" key="11">
    <source>
        <dbReference type="PROSITE-ProRule" id="PRU00042"/>
    </source>
</evidence>
<dbReference type="FunFam" id="3.30.420.10:FF:000032">
    <property type="entry name" value="Retrovirus-related Pol polyprotein from transposon 297-like Protein"/>
    <property type="match status" value="1"/>
</dbReference>
<feature type="compositionally biased region" description="Basic and acidic residues" evidence="12">
    <location>
        <begin position="58"/>
        <end position="72"/>
    </location>
</feature>
<evidence type="ECO:0000259" key="15">
    <source>
        <dbReference type="PROSITE" id="PS50878"/>
    </source>
</evidence>
<dbReference type="GO" id="GO:0004190">
    <property type="term" value="F:aspartic-type endopeptidase activity"/>
    <property type="evidence" value="ECO:0007669"/>
    <property type="project" value="UniProtKB-KW"/>
</dbReference>
<dbReference type="Gene3D" id="3.30.70.270">
    <property type="match status" value="2"/>
</dbReference>
<dbReference type="Pfam" id="PF17919">
    <property type="entry name" value="RT_RNaseH_2"/>
    <property type="match status" value="1"/>
</dbReference>
<dbReference type="Pfam" id="PF17921">
    <property type="entry name" value="Integrase_H2C2"/>
    <property type="match status" value="1"/>
</dbReference>
<evidence type="ECO:0000256" key="5">
    <source>
        <dbReference type="ARBA" id="ARBA00022750"/>
    </source>
</evidence>
<dbReference type="InterPro" id="IPR050951">
    <property type="entry name" value="Retrovirus_Pol_polyprotein"/>
</dbReference>
<organism evidence="17 18">
    <name type="scientific">Mytilus edulis</name>
    <name type="common">Blue mussel</name>
    <dbReference type="NCBI Taxonomy" id="6550"/>
    <lineage>
        <taxon>Eukaryota</taxon>
        <taxon>Metazoa</taxon>
        <taxon>Spiralia</taxon>
        <taxon>Lophotrochozoa</taxon>
        <taxon>Mollusca</taxon>
        <taxon>Bivalvia</taxon>
        <taxon>Autobranchia</taxon>
        <taxon>Pteriomorphia</taxon>
        <taxon>Mytilida</taxon>
        <taxon>Mytiloidea</taxon>
        <taxon>Mytilidae</taxon>
        <taxon>Mytilinae</taxon>
        <taxon>Mytilus</taxon>
    </lineage>
</organism>
<dbReference type="Gene3D" id="1.10.340.70">
    <property type="match status" value="1"/>
</dbReference>
<keyword evidence="3" id="KW-0548">Nucleotidyltransferase</keyword>
<dbReference type="Pfam" id="PF08284">
    <property type="entry name" value="RVP_2"/>
    <property type="match status" value="1"/>
</dbReference>
<keyword evidence="4" id="KW-0540">Nuclease</keyword>
<dbReference type="SMART" id="SM00355">
    <property type="entry name" value="ZnF_C2H2"/>
    <property type="match status" value="2"/>
</dbReference>
<evidence type="ECO:0000313" key="18">
    <source>
        <dbReference type="Proteomes" id="UP000683360"/>
    </source>
</evidence>
<proteinExistence type="predicted"/>
<dbReference type="InterPro" id="IPR021109">
    <property type="entry name" value="Peptidase_aspartic_dom_sf"/>
</dbReference>
<dbReference type="Gene3D" id="2.40.70.10">
    <property type="entry name" value="Acid Proteases"/>
    <property type="match status" value="1"/>
</dbReference>
<accession>A0A8S3QFK1</accession>
<dbReference type="PANTHER" id="PTHR37984:SF5">
    <property type="entry name" value="PROTEIN NYNRIN-LIKE"/>
    <property type="match status" value="1"/>
</dbReference>
<keyword evidence="11" id="KW-0863">Zinc-finger</keyword>
<feature type="region of interest" description="Disordered" evidence="12">
    <location>
        <begin position="58"/>
        <end position="86"/>
    </location>
</feature>
<dbReference type="Gene3D" id="4.10.60.10">
    <property type="entry name" value="Zinc finger, CCHC-type"/>
    <property type="match status" value="1"/>
</dbReference>
<evidence type="ECO:0000256" key="9">
    <source>
        <dbReference type="ARBA" id="ARBA00023125"/>
    </source>
</evidence>
<dbReference type="InterPro" id="IPR041577">
    <property type="entry name" value="RT_RNaseH_2"/>
</dbReference>
<dbReference type="InterPro" id="IPR054465">
    <property type="entry name" value="Integrase_p58-like_C"/>
</dbReference>
<dbReference type="PROSITE" id="PS50878">
    <property type="entry name" value="RT_POL"/>
    <property type="match status" value="1"/>
</dbReference>
<dbReference type="CDD" id="cd00303">
    <property type="entry name" value="retropepsin_like"/>
    <property type="match status" value="1"/>
</dbReference>
<dbReference type="Proteomes" id="UP000683360">
    <property type="component" value="Unassembled WGS sequence"/>
</dbReference>
<dbReference type="CDD" id="cd09274">
    <property type="entry name" value="RNase_HI_RT_Ty3"/>
    <property type="match status" value="1"/>
</dbReference>
<dbReference type="InterPro" id="IPR041588">
    <property type="entry name" value="Integrase_H2C2"/>
</dbReference>
<dbReference type="Gene3D" id="3.30.420.10">
    <property type="entry name" value="Ribonuclease H-like superfamily/Ribonuclease H"/>
    <property type="match status" value="1"/>
</dbReference>
<keyword evidence="1" id="KW-0645">Protease</keyword>
<keyword evidence="5" id="KW-0064">Aspartyl protease</keyword>
<evidence type="ECO:0000256" key="1">
    <source>
        <dbReference type="ARBA" id="ARBA00022670"/>
    </source>
</evidence>
<evidence type="ECO:0000256" key="2">
    <source>
        <dbReference type="ARBA" id="ARBA00022679"/>
    </source>
</evidence>
<dbReference type="Gene3D" id="3.10.10.10">
    <property type="entry name" value="HIV Type 1 Reverse Transcriptase, subunit A, domain 1"/>
    <property type="match status" value="1"/>
</dbReference>
<evidence type="ECO:0008006" key="19">
    <source>
        <dbReference type="Google" id="ProtNLM"/>
    </source>
</evidence>
<dbReference type="SUPFAM" id="SSF57756">
    <property type="entry name" value="Retrovirus zinc finger-like domains"/>
    <property type="match status" value="1"/>
</dbReference>
<dbReference type="GO" id="GO:0015074">
    <property type="term" value="P:DNA integration"/>
    <property type="evidence" value="ECO:0007669"/>
    <property type="project" value="InterPro"/>
</dbReference>
<gene>
    <name evidence="17" type="ORF">MEDL_9130</name>
</gene>
<comment type="caution">
    <text evidence="17">The sequence shown here is derived from an EMBL/GenBank/DDBJ whole genome shotgun (WGS) entry which is preliminary data.</text>
</comment>
<dbReference type="InterPro" id="IPR043502">
    <property type="entry name" value="DNA/RNA_pol_sf"/>
</dbReference>
<dbReference type="Pfam" id="PF00078">
    <property type="entry name" value="RVT_1"/>
    <property type="match status" value="1"/>
</dbReference>
<evidence type="ECO:0000256" key="8">
    <source>
        <dbReference type="ARBA" id="ARBA00022918"/>
    </source>
</evidence>
<dbReference type="SMART" id="SM00343">
    <property type="entry name" value="ZnF_C2HC"/>
    <property type="match status" value="2"/>
</dbReference>
<evidence type="ECO:0000313" key="17">
    <source>
        <dbReference type="EMBL" id="CAG2194012.1"/>
    </source>
</evidence>
<dbReference type="Gene3D" id="3.10.20.370">
    <property type="match status" value="1"/>
</dbReference>
<keyword evidence="9" id="KW-0238">DNA-binding</keyword>